<evidence type="ECO:0000313" key="4">
    <source>
        <dbReference type="Proteomes" id="UP000789570"/>
    </source>
</evidence>
<keyword evidence="4" id="KW-1185">Reference proteome</keyword>
<evidence type="ECO:0000313" key="3">
    <source>
        <dbReference type="EMBL" id="CAG8672772.1"/>
    </source>
</evidence>
<feature type="domain" description="AIG1-type G" evidence="2">
    <location>
        <begin position="5"/>
        <end position="68"/>
    </location>
</feature>
<gene>
    <name evidence="3" type="ORF">FCALED_LOCUS12105</name>
</gene>
<dbReference type="OrthoDB" id="2319523at2759"/>
<feature type="non-terminal residue" evidence="3">
    <location>
        <position position="74"/>
    </location>
</feature>
<dbReference type="InterPro" id="IPR027417">
    <property type="entry name" value="P-loop_NTPase"/>
</dbReference>
<dbReference type="Proteomes" id="UP000789570">
    <property type="component" value="Unassembled WGS sequence"/>
</dbReference>
<keyword evidence="1" id="KW-0547">Nucleotide-binding</keyword>
<dbReference type="EMBL" id="CAJVPQ010005598">
    <property type="protein sequence ID" value="CAG8672772.1"/>
    <property type="molecule type" value="Genomic_DNA"/>
</dbReference>
<evidence type="ECO:0000259" key="2">
    <source>
        <dbReference type="Pfam" id="PF04548"/>
    </source>
</evidence>
<dbReference type="AlphaFoldDB" id="A0A9N9EGB5"/>
<reference evidence="3" key="1">
    <citation type="submission" date="2021-06" db="EMBL/GenBank/DDBJ databases">
        <authorList>
            <person name="Kallberg Y."/>
            <person name="Tangrot J."/>
            <person name="Rosling A."/>
        </authorList>
    </citation>
    <scope>NUCLEOTIDE SEQUENCE</scope>
    <source>
        <strain evidence="3">UK204</strain>
    </source>
</reference>
<feature type="non-terminal residue" evidence="3">
    <location>
        <position position="1"/>
    </location>
</feature>
<dbReference type="SUPFAM" id="SSF52540">
    <property type="entry name" value="P-loop containing nucleoside triphosphate hydrolases"/>
    <property type="match status" value="1"/>
</dbReference>
<evidence type="ECO:0000256" key="1">
    <source>
        <dbReference type="ARBA" id="ARBA00022741"/>
    </source>
</evidence>
<dbReference type="GO" id="GO:0005525">
    <property type="term" value="F:GTP binding"/>
    <property type="evidence" value="ECO:0007669"/>
    <property type="project" value="InterPro"/>
</dbReference>
<sequence>MVEIRNILLIGNAGKGKSTLANVITGTNEFEENTHRIRGTSEAKSLEFDHRGLRYRVIDTVGIGDSIRPTGDII</sequence>
<protein>
    <submittedName>
        <fullName evidence="3">16413_t:CDS:1</fullName>
    </submittedName>
</protein>
<comment type="caution">
    <text evidence="3">The sequence shown here is derived from an EMBL/GenBank/DDBJ whole genome shotgun (WGS) entry which is preliminary data.</text>
</comment>
<dbReference type="Gene3D" id="3.40.50.300">
    <property type="entry name" value="P-loop containing nucleotide triphosphate hydrolases"/>
    <property type="match status" value="1"/>
</dbReference>
<name>A0A9N9EGB5_9GLOM</name>
<dbReference type="InterPro" id="IPR006703">
    <property type="entry name" value="G_AIG1"/>
</dbReference>
<dbReference type="Pfam" id="PF04548">
    <property type="entry name" value="AIG1"/>
    <property type="match status" value="1"/>
</dbReference>
<organism evidence="3 4">
    <name type="scientific">Funneliformis caledonium</name>
    <dbReference type="NCBI Taxonomy" id="1117310"/>
    <lineage>
        <taxon>Eukaryota</taxon>
        <taxon>Fungi</taxon>
        <taxon>Fungi incertae sedis</taxon>
        <taxon>Mucoromycota</taxon>
        <taxon>Glomeromycotina</taxon>
        <taxon>Glomeromycetes</taxon>
        <taxon>Glomerales</taxon>
        <taxon>Glomeraceae</taxon>
        <taxon>Funneliformis</taxon>
    </lineage>
</organism>
<proteinExistence type="predicted"/>
<accession>A0A9N9EGB5</accession>